<keyword evidence="3" id="KW-0408">Iron</keyword>
<dbReference type="Gene3D" id="1.10.340.30">
    <property type="entry name" value="Hypothetical protein, domain 2"/>
    <property type="match status" value="1"/>
</dbReference>
<dbReference type="GO" id="GO:0046872">
    <property type="term" value="F:metal ion binding"/>
    <property type="evidence" value="ECO:0007669"/>
    <property type="project" value="UniProtKB-KW"/>
</dbReference>
<dbReference type="PANTHER" id="PTHR10359">
    <property type="entry name" value="A/G-SPECIFIC ADENINE GLYCOSYLASE/ENDONUCLEASE III"/>
    <property type="match status" value="1"/>
</dbReference>
<evidence type="ECO:0000256" key="3">
    <source>
        <dbReference type="ARBA" id="ARBA00023004"/>
    </source>
</evidence>
<dbReference type="EMBL" id="UHFA01000002">
    <property type="protein sequence ID" value="SUN36366.1"/>
    <property type="molecule type" value="Genomic_DNA"/>
</dbReference>
<evidence type="ECO:0000259" key="5">
    <source>
        <dbReference type="SMART" id="SM00478"/>
    </source>
</evidence>
<dbReference type="AlphaFoldDB" id="A0A380JE45"/>
<dbReference type="InterPro" id="IPR011257">
    <property type="entry name" value="DNA_glycosylase"/>
</dbReference>
<dbReference type="CDD" id="cd00056">
    <property type="entry name" value="ENDO3c"/>
    <property type="match status" value="1"/>
</dbReference>
<evidence type="ECO:0000313" key="7">
    <source>
        <dbReference type="Proteomes" id="UP000254082"/>
    </source>
</evidence>
<evidence type="ECO:0000313" key="6">
    <source>
        <dbReference type="EMBL" id="SUN36366.1"/>
    </source>
</evidence>
<dbReference type="SMART" id="SM00478">
    <property type="entry name" value="ENDO3c"/>
    <property type="match status" value="1"/>
</dbReference>
<sequence>MKQDVLKQLYQDLLKNLGDQGNWPAESPEEIILGAILVQNTRWENVLLSINNLRQVLDGDFKKILDLEPETLQDLIRPTGFYKNKSKSILKVFSWLDQHAYNYGEIEDNYGKNLRDELLGLFGIGQETADVLLLYVFDQLVFIADKYAQKLFSSLTRKEFSDYSSLHQAVELEGFSLSEAQQFHILILEFGKIYFARGASFEESFLFGATFDLT</sequence>
<dbReference type="Pfam" id="PF00730">
    <property type="entry name" value="HhH-GPD"/>
    <property type="match status" value="1"/>
</dbReference>
<keyword evidence="6" id="KW-0378">Hydrolase</keyword>
<dbReference type="RefSeq" id="WP_019770227.1">
    <property type="nucleotide sequence ID" value="NZ_UHFA01000002.1"/>
</dbReference>
<name>A0A380JE45_STRDO</name>
<feature type="domain" description="HhH-GPD" evidence="5">
    <location>
        <begin position="37"/>
        <end position="193"/>
    </location>
</feature>
<keyword evidence="2" id="KW-0479">Metal-binding</keyword>
<accession>A0A380JE45</accession>
<dbReference type="InterPro" id="IPR023170">
    <property type="entry name" value="HhH_base_excis_C"/>
</dbReference>
<reference evidence="6 7" key="1">
    <citation type="submission" date="2018-06" db="EMBL/GenBank/DDBJ databases">
        <authorList>
            <consortium name="Pathogen Informatics"/>
            <person name="Doyle S."/>
        </authorList>
    </citation>
    <scope>NUCLEOTIDE SEQUENCE [LARGE SCALE GENOMIC DNA]</scope>
    <source>
        <strain evidence="7">NCTC 11391</strain>
    </source>
</reference>
<evidence type="ECO:0000256" key="2">
    <source>
        <dbReference type="ARBA" id="ARBA00022723"/>
    </source>
</evidence>
<gene>
    <name evidence="6" type="ORF">NCTC11391_01413</name>
</gene>
<organism evidence="6 7">
    <name type="scientific">Streptococcus downei MFe28</name>
    <dbReference type="NCBI Taxonomy" id="764290"/>
    <lineage>
        <taxon>Bacteria</taxon>
        <taxon>Bacillati</taxon>
        <taxon>Bacillota</taxon>
        <taxon>Bacilli</taxon>
        <taxon>Lactobacillales</taxon>
        <taxon>Streptococcaceae</taxon>
        <taxon>Streptococcus</taxon>
    </lineage>
</organism>
<dbReference type="Proteomes" id="UP000254082">
    <property type="component" value="Unassembled WGS sequence"/>
</dbReference>
<keyword evidence="7" id="KW-1185">Reference proteome</keyword>
<keyword evidence="6" id="KW-0540">Nuclease</keyword>
<keyword evidence="4" id="KW-0411">Iron-sulfur</keyword>
<dbReference type="GO" id="GO:0004519">
    <property type="term" value="F:endonuclease activity"/>
    <property type="evidence" value="ECO:0007669"/>
    <property type="project" value="UniProtKB-KW"/>
</dbReference>
<dbReference type="GO" id="GO:0006284">
    <property type="term" value="P:base-excision repair"/>
    <property type="evidence" value="ECO:0007669"/>
    <property type="project" value="InterPro"/>
</dbReference>
<protein>
    <submittedName>
        <fullName evidence="6">Endonuclease III related protein</fullName>
    </submittedName>
</protein>
<dbReference type="PIRSF" id="PIRSF001435">
    <property type="entry name" value="Nth"/>
    <property type="match status" value="1"/>
</dbReference>
<evidence type="ECO:0000256" key="4">
    <source>
        <dbReference type="ARBA" id="ARBA00023014"/>
    </source>
</evidence>
<dbReference type="OrthoDB" id="9802365at2"/>
<dbReference type="InterPro" id="IPR003265">
    <property type="entry name" value="HhH-GPD_domain"/>
</dbReference>
<keyword evidence="6" id="KW-0255">Endonuclease</keyword>
<proteinExistence type="predicted"/>
<evidence type="ECO:0000256" key="1">
    <source>
        <dbReference type="ARBA" id="ARBA00022485"/>
    </source>
</evidence>
<dbReference type="Gene3D" id="1.10.1670.10">
    <property type="entry name" value="Helix-hairpin-Helix base-excision DNA repair enzymes (C-terminal)"/>
    <property type="match status" value="1"/>
</dbReference>
<dbReference type="SUPFAM" id="SSF48150">
    <property type="entry name" value="DNA-glycosylase"/>
    <property type="match status" value="1"/>
</dbReference>
<dbReference type="PANTHER" id="PTHR10359:SF19">
    <property type="entry name" value="DNA REPAIR GLYCOSYLASE MJ1434-RELATED"/>
    <property type="match status" value="1"/>
</dbReference>
<keyword evidence="1" id="KW-0004">4Fe-4S</keyword>
<dbReference type="GO" id="GO:0051539">
    <property type="term" value="F:4 iron, 4 sulfur cluster binding"/>
    <property type="evidence" value="ECO:0007669"/>
    <property type="project" value="UniProtKB-KW"/>
</dbReference>